<evidence type="ECO:0000259" key="2">
    <source>
        <dbReference type="PROSITE" id="PS50990"/>
    </source>
</evidence>
<dbReference type="GO" id="GO:0006508">
    <property type="term" value="P:proteolysis"/>
    <property type="evidence" value="ECO:0007669"/>
    <property type="project" value="InterPro"/>
</dbReference>
<comment type="caution">
    <text evidence="3">The sequence shown here is derived from an EMBL/GenBank/DDBJ whole genome shotgun (WGS) entry which is preliminary data.</text>
</comment>
<dbReference type="Gene3D" id="3.90.70.10">
    <property type="entry name" value="Cysteine proteinases"/>
    <property type="match status" value="1"/>
</dbReference>
<organism evidence="3 4">
    <name type="scientific">Candidatus Chisholmbacteria bacterium RIFCSPHIGHO2_01_FULL_52_32</name>
    <dbReference type="NCBI Taxonomy" id="1797591"/>
    <lineage>
        <taxon>Bacteria</taxon>
        <taxon>Candidatus Chisholmiibacteriota</taxon>
    </lineage>
</organism>
<dbReference type="Gene3D" id="1.25.40.10">
    <property type="entry name" value="Tetratricopeptide repeat domain"/>
    <property type="match status" value="1"/>
</dbReference>
<evidence type="ECO:0000313" key="3">
    <source>
        <dbReference type="EMBL" id="OGY18751.1"/>
    </source>
</evidence>
<feature type="compositionally biased region" description="Basic and acidic residues" evidence="1">
    <location>
        <begin position="38"/>
        <end position="60"/>
    </location>
</feature>
<dbReference type="InterPro" id="IPR011990">
    <property type="entry name" value="TPR-like_helical_dom_sf"/>
</dbReference>
<evidence type="ECO:0000256" key="1">
    <source>
        <dbReference type="SAM" id="MobiDB-lite"/>
    </source>
</evidence>
<proteinExistence type="predicted"/>
<dbReference type="Proteomes" id="UP000179233">
    <property type="component" value="Unassembled WGS sequence"/>
</dbReference>
<reference evidence="3 4" key="1">
    <citation type="journal article" date="2016" name="Nat. Commun.">
        <title>Thousands of microbial genomes shed light on interconnected biogeochemical processes in an aquifer system.</title>
        <authorList>
            <person name="Anantharaman K."/>
            <person name="Brown C.T."/>
            <person name="Hug L.A."/>
            <person name="Sharon I."/>
            <person name="Castelle C.J."/>
            <person name="Probst A.J."/>
            <person name="Thomas B.C."/>
            <person name="Singh A."/>
            <person name="Wilkins M.J."/>
            <person name="Karaoz U."/>
            <person name="Brodie E.L."/>
            <person name="Williams K.H."/>
            <person name="Hubbard S.S."/>
            <person name="Banfield J.F."/>
        </authorList>
    </citation>
    <scope>NUCLEOTIDE SEQUENCE [LARGE SCALE GENOMIC DNA]</scope>
</reference>
<feature type="domain" description="Peptidase C39" evidence="2">
    <location>
        <begin position="77"/>
        <end position="216"/>
    </location>
</feature>
<dbReference type="Pfam" id="PF13529">
    <property type="entry name" value="Peptidase_C39_2"/>
    <property type="match status" value="1"/>
</dbReference>
<sequence>MRRTILLLVASVFLIAISAYAIFNRPRPAVETKFIEAPREASAEAEPKAETEQEKPDTPVREPGSSTLLPGPTHVYQTFNNCGPATLSMMLSYFGISVSQKELADQMRPYQNPKGDNDDKTIFPREFVAWAQHYGVKALHRPNGDIRLLKVLTNNGIPVVVKTWLKVDEDIGHFRIVRGFDEEKKLIIQDDSYQGPNKRIAYYDFLSMWQPFNFGYIVIYKEEQEALVEAIIGLEMDEAVAWDNARQRAEQEHGLDPQNIYPLFNLSVADQHLGHNEESVKAFEQVETRLPRRMLWYQIEPILAYQKLGDDDRVFAITDNILNGGNRAFSELYQIRGEIYRQKGEEEKAKQEFDLSLFYNKNLAQGDQR</sequence>
<gene>
    <name evidence="3" type="ORF">A2786_04625</name>
</gene>
<evidence type="ECO:0000313" key="4">
    <source>
        <dbReference type="Proteomes" id="UP000179233"/>
    </source>
</evidence>
<protein>
    <recommendedName>
        <fullName evidence="2">Peptidase C39 domain-containing protein</fullName>
    </recommendedName>
</protein>
<accession>A0A1G1VTL3</accession>
<dbReference type="AlphaFoldDB" id="A0A1G1VTL3"/>
<name>A0A1G1VTL3_9BACT</name>
<feature type="region of interest" description="Disordered" evidence="1">
    <location>
        <begin position="38"/>
        <end position="71"/>
    </location>
</feature>
<dbReference type="InterPro" id="IPR005074">
    <property type="entry name" value="Peptidase_C39"/>
</dbReference>
<dbReference type="InterPro" id="IPR039564">
    <property type="entry name" value="Peptidase_C39-like"/>
</dbReference>
<dbReference type="PROSITE" id="PS50990">
    <property type="entry name" value="PEPTIDASE_C39"/>
    <property type="match status" value="1"/>
</dbReference>
<dbReference type="EMBL" id="MHCJ01000003">
    <property type="protein sequence ID" value="OGY18751.1"/>
    <property type="molecule type" value="Genomic_DNA"/>
</dbReference>
<dbReference type="GO" id="GO:0005524">
    <property type="term" value="F:ATP binding"/>
    <property type="evidence" value="ECO:0007669"/>
    <property type="project" value="InterPro"/>
</dbReference>
<dbReference type="GO" id="GO:0016020">
    <property type="term" value="C:membrane"/>
    <property type="evidence" value="ECO:0007669"/>
    <property type="project" value="InterPro"/>
</dbReference>
<dbReference type="GO" id="GO:0008233">
    <property type="term" value="F:peptidase activity"/>
    <property type="evidence" value="ECO:0007669"/>
    <property type="project" value="InterPro"/>
</dbReference>
<dbReference type="SUPFAM" id="SSF48452">
    <property type="entry name" value="TPR-like"/>
    <property type="match status" value="1"/>
</dbReference>